<dbReference type="InterPro" id="IPR037185">
    <property type="entry name" value="EmrE-like"/>
</dbReference>
<dbReference type="PANTHER" id="PTHR22911:SF135">
    <property type="entry name" value="BLR4310 PROTEIN"/>
    <property type="match status" value="1"/>
</dbReference>
<dbReference type="InterPro" id="IPR000620">
    <property type="entry name" value="EamA_dom"/>
</dbReference>
<feature type="transmembrane region" description="Helical" evidence="1">
    <location>
        <begin position="12"/>
        <end position="32"/>
    </location>
</feature>
<dbReference type="Proteomes" id="UP001642900">
    <property type="component" value="Unassembled WGS sequence"/>
</dbReference>
<dbReference type="PANTHER" id="PTHR22911">
    <property type="entry name" value="ACYL-MALONYL CONDENSING ENZYME-RELATED"/>
    <property type="match status" value="1"/>
</dbReference>
<feature type="transmembrane region" description="Helical" evidence="1">
    <location>
        <begin position="181"/>
        <end position="199"/>
    </location>
</feature>
<name>A0A6G4WNL7_9HYPH</name>
<dbReference type="RefSeq" id="WP_165034136.1">
    <property type="nucleotide sequence ID" value="NZ_JAAKZF010000132.1"/>
</dbReference>
<feature type="domain" description="EamA" evidence="2">
    <location>
        <begin position="13"/>
        <end position="145"/>
    </location>
</feature>
<keyword evidence="4" id="KW-1185">Reference proteome</keyword>
<reference evidence="3 4" key="1">
    <citation type="submission" date="2020-02" db="EMBL/GenBank/DDBJ databases">
        <title>Genome sequence of strain CCNWXJ40-4.</title>
        <authorList>
            <person name="Gao J."/>
            <person name="Sun J."/>
        </authorList>
    </citation>
    <scope>NUCLEOTIDE SEQUENCE [LARGE SCALE GENOMIC DNA]</scope>
    <source>
        <strain evidence="3 4">CCNWXJ 40-4</strain>
    </source>
</reference>
<feature type="transmembrane region" description="Helical" evidence="1">
    <location>
        <begin position="155"/>
        <end position="174"/>
    </location>
</feature>
<feature type="transmembrane region" description="Helical" evidence="1">
    <location>
        <begin position="211"/>
        <end position="228"/>
    </location>
</feature>
<evidence type="ECO:0000256" key="1">
    <source>
        <dbReference type="SAM" id="Phobius"/>
    </source>
</evidence>
<evidence type="ECO:0000313" key="4">
    <source>
        <dbReference type="Proteomes" id="UP001642900"/>
    </source>
</evidence>
<feature type="transmembrane region" description="Helical" evidence="1">
    <location>
        <begin position="44"/>
        <end position="61"/>
    </location>
</feature>
<sequence length="305" mass="32056">MTQGLDEQTGRMLGIALVTCSAAVFGLAGVLTKSIETDPLTINCWRGLVGALLITAYVFWRRSREAAPRPLRLGWRGWLMAVVGAAASVAFIAAFKNTYVANVAIIYATAPFVAALLGWLLVREKIRSQTMLAAALSLAGVGLMVFSGIGTGRPFGDGLALLMTFGSALYMVLIRKFRDTPVVWAGAVSAFLLFGLGWFVTDPLAVSQRDAILLAAFGASFALASVLWTEGSRLIPAAEAGLLGAAEVPFAILFGWLFLAEFPPAASLVGGAVVLFAVFAHAGRDLALARAGMAQSKKCIAANKN</sequence>
<keyword evidence="1" id="KW-1133">Transmembrane helix</keyword>
<feature type="transmembrane region" description="Helical" evidence="1">
    <location>
        <begin position="99"/>
        <end position="122"/>
    </location>
</feature>
<feature type="domain" description="EamA" evidence="2">
    <location>
        <begin position="155"/>
        <end position="279"/>
    </location>
</feature>
<evidence type="ECO:0000259" key="2">
    <source>
        <dbReference type="Pfam" id="PF00892"/>
    </source>
</evidence>
<proteinExistence type="predicted"/>
<evidence type="ECO:0000313" key="3">
    <source>
        <dbReference type="EMBL" id="NGO55793.1"/>
    </source>
</evidence>
<keyword evidence="1" id="KW-0812">Transmembrane</keyword>
<keyword evidence="1" id="KW-0472">Membrane</keyword>
<organism evidence="3 4">
    <name type="scientific">Allomesorhizobium camelthorni</name>
    <dbReference type="NCBI Taxonomy" id="475069"/>
    <lineage>
        <taxon>Bacteria</taxon>
        <taxon>Pseudomonadati</taxon>
        <taxon>Pseudomonadota</taxon>
        <taxon>Alphaproteobacteria</taxon>
        <taxon>Hyphomicrobiales</taxon>
        <taxon>Phyllobacteriaceae</taxon>
        <taxon>Allomesorhizobium</taxon>
    </lineage>
</organism>
<feature type="transmembrane region" description="Helical" evidence="1">
    <location>
        <begin position="131"/>
        <end position="149"/>
    </location>
</feature>
<feature type="transmembrane region" description="Helical" evidence="1">
    <location>
        <begin position="265"/>
        <end position="283"/>
    </location>
</feature>
<dbReference type="AlphaFoldDB" id="A0A6G4WNL7"/>
<comment type="caution">
    <text evidence="3">The sequence shown here is derived from an EMBL/GenBank/DDBJ whole genome shotgun (WGS) entry which is preliminary data.</text>
</comment>
<gene>
    <name evidence="3" type="ORF">G6N73_33085</name>
</gene>
<dbReference type="SUPFAM" id="SSF103481">
    <property type="entry name" value="Multidrug resistance efflux transporter EmrE"/>
    <property type="match status" value="2"/>
</dbReference>
<dbReference type="GO" id="GO:0016020">
    <property type="term" value="C:membrane"/>
    <property type="evidence" value="ECO:0007669"/>
    <property type="project" value="InterPro"/>
</dbReference>
<dbReference type="Pfam" id="PF00892">
    <property type="entry name" value="EamA"/>
    <property type="match status" value="2"/>
</dbReference>
<accession>A0A6G4WNL7</accession>
<protein>
    <submittedName>
        <fullName evidence="3">DMT family transporter</fullName>
    </submittedName>
</protein>
<feature type="transmembrane region" description="Helical" evidence="1">
    <location>
        <begin position="240"/>
        <end position="259"/>
    </location>
</feature>
<feature type="transmembrane region" description="Helical" evidence="1">
    <location>
        <begin position="73"/>
        <end position="93"/>
    </location>
</feature>
<dbReference type="EMBL" id="JAAKZF010000132">
    <property type="protein sequence ID" value="NGO55793.1"/>
    <property type="molecule type" value="Genomic_DNA"/>
</dbReference>